<reference evidence="8 9" key="1">
    <citation type="submission" date="2024-05" db="EMBL/GenBank/DDBJ databases">
        <title>Culex pipiens pipiens assembly and annotation.</title>
        <authorList>
            <person name="Alout H."/>
            <person name="Durand T."/>
        </authorList>
    </citation>
    <scope>NUCLEOTIDE SEQUENCE [LARGE SCALE GENOMIC DNA]</scope>
    <source>
        <strain evidence="8">HA-2024</strain>
        <tissue evidence="8">Whole body</tissue>
    </source>
</reference>
<dbReference type="GO" id="GO:0016020">
    <property type="term" value="C:membrane"/>
    <property type="evidence" value="ECO:0007669"/>
    <property type="project" value="UniProtKB-SubCell"/>
</dbReference>
<dbReference type="PANTHER" id="PTHR13674:SF5">
    <property type="entry name" value="UPF0389 PROTEIN CG9231"/>
    <property type="match status" value="1"/>
</dbReference>
<evidence type="ECO:0000256" key="7">
    <source>
        <dbReference type="SAM" id="Phobius"/>
    </source>
</evidence>
<evidence type="ECO:0000256" key="6">
    <source>
        <dbReference type="SAM" id="MobiDB-lite"/>
    </source>
</evidence>
<gene>
    <name evidence="8" type="ORF">pipiens_013362</name>
</gene>
<evidence type="ECO:0000256" key="4">
    <source>
        <dbReference type="ARBA" id="ARBA00022989"/>
    </source>
</evidence>
<evidence type="ECO:0000313" key="9">
    <source>
        <dbReference type="Proteomes" id="UP001562425"/>
    </source>
</evidence>
<organism evidence="8 9">
    <name type="scientific">Culex pipiens pipiens</name>
    <name type="common">Northern house mosquito</name>
    <dbReference type="NCBI Taxonomy" id="38569"/>
    <lineage>
        <taxon>Eukaryota</taxon>
        <taxon>Metazoa</taxon>
        <taxon>Ecdysozoa</taxon>
        <taxon>Arthropoda</taxon>
        <taxon>Hexapoda</taxon>
        <taxon>Insecta</taxon>
        <taxon>Pterygota</taxon>
        <taxon>Neoptera</taxon>
        <taxon>Endopterygota</taxon>
        <taxon>Diptera</taxon>
        <taxon>Nematocera</taxon>
        <taxon>Culicoidea</taxon>
        <taxon>Culicidae</taxon>
        <taxon>Culicinae</taxon>
        <taxon>Culicini</taxon>
        <taxon>Culex</taxon>
        <taxon>Culex</taxon>
    </lineage>
</organism>
<dbReference type="InterPro" id="IPR009432">
    <property type="entry name" value="DUF1075"/>
</dbReference>
<accession>A0ABD1CYS0</accession>
<feature type="region of interest" description="Disordered" evidence="6">
    <location>
        <begin position="26"/>
        <end position="54"/>
    </location>
</feature>
<keyword evidence="5 7" id="KW-0472">Membrane</keyword>
<dbReference type="Pfam" id="PF06388">
    <property type="entry name" value="DUF1075"/>
    <property type="match status" value="1"/>
</dbReference>
<comment type="caution">
    <text evidence="8">The sequence shown here is derived from an EMBL/GenBank/DDBJ whole genome shotgun (WGS) entry which is preliminary data.</text>
</comment>
<evidence type="ECO:0000256" key="5">
    <source>
        <dbReference type="ARBA" id="ARBA00023136"/>
    </source>
</evidence>
<keyword evidence="4 7" id="KW-1133">Transmembrane helix</keyword>
<feature type="transmembrane region" description="Helical" evidence="7">
    <location>
        <begin position="90"/>
        <end position="107"/>
    </location>
</feature>
<sequence length="147" mass="15925">MSFISTSSCSLARLAGRQLRAGGLLQSRASSSVEPTKEAPPKSPAAAASGAAANIGARTHAPNNFEKRLLVFTKNQDVMERCRNQVRIKIANYMMLATAIGCVIMIMSGKRAQKRGETVQKMNLDWHKEYNEKAKQEDAATAASAKN</sequence>
<dbReference type="AlphaFoldDB" id="A0ABD1CYS0"/>
<proteinExistence type="inferred from homology"/>
<evidence type="ECO:0000313" key="8">
    <source>
        <dbReference type="EMBL" id="KAL1381576.1"/>
    </source>
</evidence>
<dbReference type="Proteomes" id="UP001562425">
    <property type="component" value="Unassembled WGS sequence"/>
</dbReference>
<name>A0ABD1CYS0_CULPP</name>
<evidence type="ECO:0008006" key="10">
    <source>
        <dbReference type="Google" id="ProtNLM"/>
    </source>
</evidence>
<evidence type="ECO:0000256" key="3">
    <source>
        <dbReference type="ARBA" id="ARBA00022692"/>
    </source>
</evidence>
<keyword evidence="3 7" id="KW-0812">Transmembrane</keyword>
<keyword evidence="9" id="KW-1185">Reference proteome</keyword>
<comment type="subcellular location">
    <subcellularLocation>
        <location evidence="1">Membrane</location>
        <topology evidence="1">Single-pass membrane protein</topology>
    </subcellularLocation>
</comment>
<dbReference type="PANTHER" id="PTHR13674">
    <property type="entry name" value="GROWTH AND TRANSFORMATION-DEPENDENT PROTEIN"/>
    <property type="match status" value="1"/>
</dbReference>
<comment type="similarity">
    <text evidence="2">Belongs to the UPF0389 family.</text>
</comment>
<evidence type="ECO:0000256" key="2">
    <source>
        <dbReference type="ARBA" id="ARBA00007363"/>
    </source>
</evidence>
<dbReference type="EMBL" id="JBEHCU010008567">
    <property type="protein sequence ID" value="KAL1381576.1"/>
    <property type="molecule type" value="Genomic_DNA"/>
</dbReference>
<evidence type="ECO:0000256" key="1">
    <source>
        <dbReference type="ARBA" id="ARBA00004167"/>
    </source>
</evidence>
<protein>
    <recommendedName>
        <fullName evidence="10">Growth and transformation-dependent protein</fullName>
    </recommendedName>
</protein>
<feature type="compositionally biased region" description="Low complexity" evidence="6">
    <location>
        <begin position="44"/>
        <end position="53"/>
    </location>
</feature>